<accession>A0A3N4H6H1</accession>
<dbReference type="EMBL" id="ML120245">
    <property type="protein sequence ID" value="RPA70572.1"/>
    <property type="molecule type" value="Genomic_DNA"/>
</dbReference>
<dbReference type="AlphaFoldDB" id="A0A3N4H6H1"/>
<sequence length="251" mass="28677">MPWNELSETENVSEEFMANTAIFALLKKRVNGVRSQLFYRSRAFFAAYFNLDNLDSDARVRWCIRLLHENAYNCRLDVVERTPATTDEKLPGRFVSIINSLFVPFIYEHWFQSKQSLGIDDPDRFLAAISLELLCVYKPGRGFGDMLGKAKSVYNTHLNTLANNLDATNQRALLSSIRAGVKVKMSQENGYVPKSSVLCNKEALQQDAIRDMIAEEFGAINRDQRDLDNDIKSRAHSEKTRKIAQRSTQNN</sequence>
<keyword evidence="2" id="KW-1185">Reference proteome</keyword>
<evidence type="ECO:0000313" key="1">
    <source>
        <dbReference type="EMBL" id="RPA70572.1"/>
    </source>
</evidence>
<proteinExistence type="predicted"/>
<protein>
    <submittedName>
        <fullName evidence="1">Uncharacterized protein</fullName>
    </submittedName>
</protein>
<reference evidence="1 2" key="1">
    <citation type="journal article" date="2018" name="Nat. Ecol. Evol.">
        <title>Pezizomycetes genomes reveal the molecular basis of ectomycorrhizal truffle lifestyle.</title>
        <authorList>
            <person name="Murat C."/>
            <person name="Payen T."/>
            <person name="Noel B."/>
            <person name="Kuo A."/>
            <person name="Morin E."/>
            <person name="Chen J."/>
            <person name="Kohler A."/>
            <person name="Krizsan K."/>
            <person name="Balestrini R."/>
            <person name="Da Silva C."/>
            <person name="Montanini B."/>
            <person name="Hainaut M."/>
            <person name="Levati E."/>
            <person name="Barry K.W."/>
            <person name="Belfiori B."/>
            <person name="Cichocki N."/>
            <person name="Clum A."/>
            <person name="Dockter R.B."/>
            <person name="Fauchery L."/>
            <person name="Guy J."/>
            <person name="Iotti M."/>
            <person name="Le Tacon F."/>
            <person name="Lindquist E.A."/>
            <person name="Lipzen A."/>
            <person name="Malagnac F."/>
            <person name="Mello A."/>
            <person name="Molinier V."/>
            <person name="Miyauchi S."/>
            <person name="Poulain J."/>
            <person name="Riccioni C."/>
            <person name="Rubini A."/>
            <person name="Sitrit Y."/>
            <person name="Splivallo R."/>
            <person name="Traeger S."/>
            <person name="Wang M."/>
            <person name="Zifcakova L."/>
            <person name="Wipf D."/>
            <person name="Zambonelli A."/>
            <person name="Paolocci F."/>
            <person name="Nowrousian M."/>
            <person name="Ottonello S."/>
            <person name="Baldrian P."/>
            <person name="Spatafora J.W."/>
            <person name="Henrissat B."/>
            <person name="Nagy L.G."/>
            <person name="Aury J.M."/>
            <person name="Wincker P."/>
            <person name="Grigoriev I.V."/>
            <person name="Bonfante P."/>
            <person name="Martin F.M."/>
        </authorList>
    </citation>
    <scope>NUCLEOTIDE SEQUENCE [LARGE SCALE GENOMIC DNA]</scope>
    <source>
        <strain evidence="1 2">RN42</strain>
    </source>
</reference>
<gene>
    <name evidence="1" type="ORF">BJ508DRAFT_337051</name>
</gene>
<evidence type="ECO:0000313" key="2">
    <source>
        <dbReference type="Proteomes" id="UP000275078"/>
    </source>
</evidence>
<name>A0A3N4H6H1_ASCIM</name>
<organism evidence="1 2">
    <name type="scientific">Ascobolus immersus RN42</name>
    <dbReference type="NCBI Taxonomy" id="1160509"/>
    <lineage>
        <taxon>Eukaryota</taxon>
        <taxon>Fungi</taxon>
        <taxon>Dikarya</taxon>
        <taxon>Ascomycota</taxon>
        <taxon>Pezizomycotina</taxon>
        <taxon>Pezizomycetes</taxon>
        <taxon>Pezizales</taxon>
        <taxon>Ascobolaceae</taxon>
        <taxon>Ascobolus</taxon>
    </lineage>
</organism>
<dbReference type="Proteomes" id="UP000275078">
    <property type="component" value="Unassembled WGS sequence"/>
</dbReference>